<organism evidence="2 3">
    <name type="scientific">Sporosarcina psychrophila</name>
    <name type="common">Bacillus psychrophilus</name>
    <dbReference type="NCBI Taxonomy" id="1476"/>
    <lineage>
        <taxon>Bacteria</taxon>
        <taxon>Bacillati</taxon>
        <taxon>Bacillota</taxon>
        <taxon>Bacilli</taxon>
        <taxon>Bacillales</taxon>
        <taxon>Caryophanaceae</taxon>
        <taxon>Sporosarcina</taxon>
    </lineage>
</organism>
<gene>
    <name evidence="2" type="ORF">ABIC55_000447</name>
</gene>
<comment type="caution">
    <text evidence="2">The sequence shown here is derived from an EMBL/GenBank/DDBJ whole genome shotgun (WGS) entry which is preliminary data.</text>
</comment>
<protein>
    <submittedName>
        <fullName evidence="2">Uncharacterized protein</fullName>
    </submittedName>
</protein>
<keyword evidence="1" id="KW-0472">Membrane</keyword>
<proteinExistence type="predicted"/>
<reference evidence="2 3" key="1">
    <citation type="submission" date="2024-06" db="EMBL/GenBank/DDBJ databases">
        <title>Sorghum-associated microbial communities from plants grown in Nebraska, USA.</title>
        <authorList>
            <person name="Schachtman D."/>
        </authorList>
    </citation>
    <scope>NUCLEOTIDE SEQUENCE [LARGE SCALE GENOMIC DNA]</scope>
    <source>
        <strain evidence="2 3">1288</strain>
    </source>
</reference>
<accession>A0ABV2K2Q5</accession>
<dbReference type="Proteomes" id="UP001549104">
    <property type="component" value="Unassembled WGS sequence"/>
</dbReference>
<evidence type="ECO:0000256" key="1">
    <source>
        <dbReference type="SAM" id="Phobius"/>
    </source>
</evidence>
<keyword evidence="3" id="KW-1185">Reference proteome</keyword>
<sequence length="33" mass="3655">MNKEGISAFTWQDILFGLTGSTIFIVALYFITG</sequence>
<dbReference type="EMBL" id="JBEPME010000001">
    <property type="protein sequence ID" value="MET3655363.1"/>
    <property type="molecule type" value="Genomic_DNA"/>
</dbReference>
<evidence type="ECO:0000313" key="2">
    <source>
        <dbReference type="EMBL" id="MET3655363.1"/>
    </source>
</evidence>
<evidence type="ECO:0000313" key="3">
    <source>
        <dbReference type="Proteomes" id="UP001549104"/>
    </source>
</evidence>
<name>A0ABV2K2Q5_SPOPS</name>
<keyword evidence="1" id="KW-0812">Transmembrane</keyword>
<keyword evidence="1" id="KW-1133">Transmembrane helix</keyword>
<feature type="transmembrane region" description="Helical" evidence="1">
    <location>
        <begin position="14"/>
        <end position="32"/>
    </location>
</feature>